<proteinExistence type="inferred from homology"/>
<keyword evidence="4" id="KW-0904">Protein phosphatase</keyword>
<dbReference type="RefSeq" id="WP_380856807.1">
    <property type="nucleotide sequence ID" value="NZ_JBHRXV010000003.1"/>
</dbReference>
<dbReference type="Proteomes" id="UP001595615">
    <property type="component" value="Unassembled WGS sequence"/>
</dbReference>
<evidence type="ECO:0000256" key="2">
    <source>
        <dbReference type="ARBA" id="ARBA00013064"/>
    </source>
</evidence>
<dbReference type="PANTHER" id="PTHR11717">
    <property type="entry name" value="LOW MOLECULAR WEIGHT PROTEIN TYROSINE PHOSPHATASE"/>
    <property type="match status" value="1"/>
</dbReference>
<dbReference type="SUPFAM" id="SSF52788">
    <property type="entry name" value="Phosphotyrosine protein phosphatases I"/>
    <property type="match status" value="1"/>
</dbReference>
<dbReference type="PANTHER" id="PTHR11717:SF7">
    <property type="entry name" value="LOW MOLECULAR WEIGHT PHOSPHOTYROSINE PROTEIN PHOSPHATASE"/>
    <property type="match status" value="1"/>
</dbReference>
<evidence type="ECO:0000256" key="3">
    <source>
        <dbReference type="ARBA" id="ARBA00022801"/>
    </source>
</evidence>
<keyword evidence="3 6" id="KW-0378">Hydrolase</keyword>
<dbReference type="Gene3D" id="3.40.50.2300">
    <property type="match status" value="1"/>
</dbReference>
<feature type="domain" description="Phosphotyrosine protein phosphatase I" evidence="5">
    <location>
        <begin position="3"/>
        <end position="150"/>
    </location>
</feature>
<dbReference type="InterPro" id="IPR023485">
    <property type="entry name" value="Ptyr_pPase"/>
</dbReference>
<dbReference type="GO" id="GO:0004725">
    <property type="term" value="F:protein tyrosine phosphatase activity"/>
    <property type="evidence" value="ECO:0007669"/>
    <property type="project" value="UniProtKB-EC"/>
</dbReference>
<reference evidence="7" key="1">
    <citation type="journal article" date="2019" name="Int. J. Syst. Evol. Microbiol.">
        <title>The Global Catalogue of Microorganisms (GCM) 10K type strain sequencing project: providing services to taxonomists for standard genome sequencing and annotation.</title>
        <authorList>
            <consortium name="The Broad Institute Genomics Platform"/>
            <consortium name="The Broad Institute Genome Sequencing Center for Infectious Disease"/>
            <person name="Wu L."/>
            <person name="Ma J."/>
        </authorList>
    </citation>
    <scope>NUCLEOTIDE SEQUENCE [LARGE SCALE GENOMIC DNA]</scope>
    <source>
        <strain evidence="7">KCTC 42644</strain>
    </source>
</reference>
<evidence type="ECO:0000313" key="6">
    <source>
        <dbReference type="EMBL" id="MFC3711580.1"/>
    </source>
</evidence>
<evidence type="ECO:0000259" key="5">
    <source>
        <dbReference type="SMART" id="SM00226"/>
    </source>
</evidence>
<comment type="similarity">
    <text evidence="1">Belongs to the low molecular weight phosphotyrosine protein phosphatase family.</text>
</comment>
<dbReference type="InterPro" id="IPR017867">
    <property type="entry name" value="Tyr_phospatase_low_mol_wt"/>
</dbReference>
<organism evidence="6 7">
    <name type="scientific">Sphingoaurantiacus capsulatus</name>
    <dbReference type="NCBI Taxonomy" id="1771310"/>
    <lineage>
        <taxon>Bacteria</taxon>
        <taxon>Pseudomonadati</taxon>
        <taxon>Pseudomonadota</taxon>
        <taxon>Alphaproteobacteria</taxon>
        <taxon>Sphingomonadales</taxon>
        <taxon>Sphingosinicellaceae</taxon>
        <taxon>Sphingoaurantiacus</taxon>
    </lineage>
</organism>
<dbReference type="PRINTS" id="PR00719">
    <property type="entry name" value="LMWPTPASE"/>
</dbReference>
<dbReference type="EMBL" id="JBHRXV010000003">
    <property type="protein sequence ID" value="MFC3711580.1"/>
    <property type="molecule type" value="Genomic_DNA"/>
</dbReference>
<keyword evidence="7" id="KW-1185">Reference proteome</keyword>
<dbReference type="Pfam" id="PF01451">
    <property type="entry name" value="LMWPc"/>
    <property type="match status" value="1"/>
</dbReference>
<dbReference type="EC" id="3.1.3.48" evidence="2"/>
<dbReference type="CDD" id="cd16343">
    <property type="entry name" value="LMWPTP"/>
    <property type="match status" value="1"/>
</dbReference>
<gene>
    <name evidence="6" type="ORF">ACFOMD_03295</name>
</gene>
<dbReference type="SMART" id="SM00226">
    <property type="entry name" value="LMWPc"/>
    <property type="match status" value="1"/>
</dbReference>
<accession>A0ABV7X603</accession>
<dbReference type="InterPro" id="IPR036196">
    <property type="entry name" value="Ptyr_pPase_sf"/>
</dbReference>
<protein>
    <recommendedName>
        <fullName evidence="2">protein-tyrosine-phosphatase</fullName>
        <ecNumber evidence="2">3.1.3.48</ecNumber>
    </recommendedName>
</protein>
<name>A0ABV7X603_9SPHN</name>
<evidence type="ECO:0000313" key="7">
    <source>
        <dbReference type="Proteomes" id="UP001595615"/>
    </source>
</evidence>
<evidence type="ECO:0000256" key="4">
    <source>
        <dbReference type="ARBA" id="ARBA00022912"/>
    </source>
</evidence>
<comment type="caution">
    <text evidence="6">The sequence shown here is derived from an EMBL/GenBank/DDBJ whole genome shotgun (WGS) entry which is preliminary data.</text>
</comment>
<sequence>MTPSVLFVCLGNICRSPLAEGVFRDLAAREGVAVRIDSAGTGDWHLGHAPDKRAQAVAAKNRLDISGLRARLVTEDDFRSFDHIIAMDSSNLANLQAMRPADATAAVAKLLDYAPETGIPDVPDPYYGGPEGFDETYALVEAGAKGLLDAVRK</sequence>
<dbReference type="InterPro" id="IPR050438">
    <property type="entry name" value="LMW_PTPase"/>
</dbReference>
<evidence type="ECO:0000256" key="1">
    <source>
        <dbReference type="ARBA" id="ARBA00011063"/>
    </source>
</evidence>